<keyword evidence="4" id="KW-0732">Signal</keyword>
<dbReference type="EMBL" id="AJYW02000129">
    <property type="protein sequence ID" value="OEE76009.1"/>
    <property type="molecule type" value="Genomic_DNA"/>
</dbReference>
<dbReference type="Pfam" id="PF13181">
    <property type="entry name" value="TPR_8"/>
    <property type="match status" value="2"/>
</dbReference>
<feature type="chain" id="PRO_5009173339" description="Tetratricopeptide repeat protein" evidence="4">
    <location>
        <begin position="22"/>
        <end position="343"/>
    </location>
</feature>
<dbReference type="AlphaFoldDB" id="A0A1E5CZ05"/>
<evidence type="ECO:0000256" key="3">
    <source>
        <dbReference type="PROSITE-ProRule" id="PRU00339"/>
    </source>
</evidence>
<dbReference type="SUPFAM" id="SSF48452">
    <property type="entry name" value="TPR-like"/>
    <property type="match status" value="1"/>
</dbReference>
<name>A0A1E5CZ05_9VIBR</name>
<dbReference type="InterPro" id="IPR019734">
    <property type="entry name" value="TPR_rpt"/>
</dbReference>
<evidence type="ECO:0008006" key="7">
    <source>
        <dbReference type="Google" id="ProtNLM"/>
    </source>
</evidence>
<organism evidence="5 6">
    <name type="scientific">Vibrio genomosp. F6 str. FF-238</name>
    <dbReference type="NCBI Taxonomy" id="1191298"/>
    <lineage>
        <taxon>Bacteria</taxon>
        <taxon>Pseudomonadati</taxon>
        <taxon>Pseudomonadota</taxon>
        <taxon>Gammaproteobacteria</taxon>
        <taxon>Vibrionales</taxon>
        <taxon>Vibrionaceae</taxon>
        <taxon>Vibrio</taxon>
    </lineage>
</organism>
<evidence type="ECO:0000313" key="5">
    <source>
        <dbReference type="EMBL" id="OEE76009.1"/>
    </source>
</evidence>
<feature type="repeat" description="TPR" evidence="3">
    <location>
        <begin position="122"/>
        <end position="155"/>
    </location>
</feature>
<protein>
    <recommendedName>
        <fullName evidence="7">Tetratricopeptide repeat protein</fullName>
    </recommendedName>
</protein>
<accession>A0A1E5CZ05</accession>
<comment type="caution">
    <text evidence="5">The sequence shown here is derived from an EMBL/GenBank/DDBJ whole genome shotgun (WGS) entry which is preliminary data.</text>
</comment>
<reference evidence="5 6" key="1">
    <citation type="journal article" date="2012" name="Science">
        <title>Ecological populations of bacteria act as socially cohesive units of antibiotic production and resistance.</title>
        <authorList>
            <person name="Cordero O.X."/>
            <person name="Wildschutte H."/>
            <person name="Kirkup B."/>
            <person name="Proehl S."/>
            <person name="Ngo L."/>
            <person name="Hussain F."/>
            <person name="Le Roux F."/>
            <person name="Mincer T."/>
            <person name="Polz M.F."/>
        </authorList>
    </citation>
    <scope>NUCLEOTIDE SEQUENCE [LARGE SCALE GENOMIC DNA]</scope>
    <source>
        <strain evidence="5 6">FF-238</strain>
    </source>
</reference>
<proteinExistence type="predicted"/>
<dbReference type="Proteomes" id="UP000094165">
    <property type="component" value="Unassembled WGS sequence"/>
</dbReference>
<sequence length="343" mass="38412">MNNLWKMFFLVSSLFALSGCASSEPEKPSFDSSLYEGRPIDTLTSDAAPLSEMEAIQRGDIALSNNNIDLALYEYIRALSFPDAQHQDKTLYTIGRIHQSRDNTVYAEKAFLASVEYNPNNVQVLEQLGSIYMKQGSVQQGKSYFYRALNADQVRLKNPNTLSDTVELVEIRQLQVDKDSPALAYMGLGIVADIEAQHEYAKVFYHKAIEVKPNSVKALLNLGYSYYMSGNYTSAKRYTMSALEKDPNNEKAQNNLALIYLGKGEIKRAINVFMRHMDAAEALNNVGYFLILQGKPDKAVPYLQQAIDKKPSYYPVANENLERALAEVRAITPDAAETSNALQ</sequence>
<dbReference type="Pfam" id="PF13374">
    <property type="entry name" value="TPR_10"/>
    <property type="match status" value="1"/>
</dbReference>
<dbReference type="SMART" id="SM00028">
    <property type="entry name" value="TPR"/>
    <property type="match status" value="5"/>
</dbReference>
<feature type="repeat" description="TPR" evidence="3">
    <location>
        <begin position="182"/>
        <end position="215"/>
    </location>
</feature>
<dbReference type="RefSeq" id="WP_017054058.1">
    <property type="nucleotide sequence ID" value="NZ_AJYW02000129.1"/>
</dbReference>
<evidence type="ECO:0000256" key="4">
    <source>
        <dbReference type="SAM" id="SignalP"/>
    </source>
</evidence>
<keyword evidence="1" id="KW-0677">Repeat</keyword>
<dbReference type="PANTHER" id="PTHR12558:SF13">
    <property type="entry name" value="CELL DIVISION CYCLE PROTEIN 27 HOMOLOG"/>
    <property type="match status" value="1"/>
</dbReference>
<gene>
    <name evidence="5" type="ORF">A130_16140</name>
</gene>
<dbReference type="InterPro" id="IPR013105">
    <property type="entry name" value="TPR_2"/>
</dbReference>
<dbReference type="PANTHER" id="PTHR12558">
    <property type="entry name" value="CELL DIVISION CYCLE 16,23,27"/>
    <property type="match status" value="1"/>
</dbReference>
<dbReference type="PROSITE" id="PS51257">
    <property type="entry name" value="PROKAR_LIPOPROTEIN"/>
    <property type="match status" value="1"/>
</dbReference>
<dbReference type="Gene3D" id="1.25.40.10">
    <property type="entry name" value="Tetratricopeptide repeat domain"/>
    <property type="match status" value="3"/>
</dbReference>
<keyword evidence="6" id="KW-1185">Reference proteome</keyword>
<evidence type="ECO:0000256" key="2">
    <source>
        <dbReference type="ARBA" id="ARBA00022803"/>
    </source>
</evidence>
<keyword evidence="2 3" id="KW-0802">TPR repeat</keyword>
<dbReference type="Pfam" id="PF07719">
    <property type="entry name" value="TPR_2"/>
    <property type="match status" value="1"/>
</dbReference>
<dbReference type="InterPro" id="IPR011990">
    <property type="entry name" value="TPR-like_helical_dom_sf"/>
</dbReference>
<feature type="signal peptide" evidence="4">
    <location>
        <begin position="1"/>
        <end position="21"/>
    </location>
</feature>
<feature type="repeat" description="TPR" evidence="3">
    <location>
        <begin position="280"/>
        <end position="313"/>
    </location>
</feature>
<dbReference type="PROSITE" id="PS50005">
    <property type="entry name" value="TPR"/>
    <property type="match status" value="4"/>
</dbReference>
<evidence type="ECO:0000313" key="6">
    <source>
        <dbReference type="Proteomes" id="UP000094165"/>
    </source>
</evidence>
<feature type="repeat" description="TPR" evidence="3">
    <location>
        <begin position="216"/>
        <end position="249"/>
    </location>
</feature>
<evidence type="ECO:0000256" key="1">
    <source>
        <dbReference type="ARBA" id="ARBA00022737"/>
    </source>
</evidence>